<feature type="binding site" evidence="16">
    <location>
        <begin position="296"/>
        <end position="299"/>
    </location>
    <ligand>
        <name>S-adenosyl-L-methionine</name>
        <dbReference type="ChEBI" id="CHEBI:59789"/>
    </ligand>
</feature>
<dbReference type="EMBL" id="CAJPDQ010000003">
    <property type="protein sequence ID" value="CAF9906550.1"/>
    <property type="molecule type" value="Genomic_DNA"/>
</dbReference>
<dbReference type="GO" id="GO:0042393">
    <property type="term" value="F:histone binding"/>
    <property type="evidence" value="ECO:0007669"/>
    <property type="project" value="InterPro"/>
</dbReference>
<dbReference type="GO" id="GO:0000077">
    <property type="term" value="P:DNA damage checkpoint signaling"/>
    <property type="evidence" value="ECO:0007669"/>
    <property type="project" value="InterPro"/>
</dbReference>
<dbReference type="InterPro" id="IPR029063">
    <property type="entry name" value="SAM-dependent_MTases_sf"/>
</dbReference>
<keyword evidence="8" id="KW-0677">Repeat</keyword>
<dbReference type="GO" id="GO:0031509">
    <property type="term" value="P:subtelomeric heterochromatin formation"/>
    <property type="evidence" value="ECO:0007669"/>
    <property type="project" value="InterPro"/>
</dbReference>
<dbReference type="GO" id="GO:0000786">
    <property type="term" value="C:nucleosome"/>
    <property type="evidence" value="ECO:0007669"/>
    <property type="project" value="InterPro"/>
</dbReference>
<comment type="function">
    <text evidence="1 15">Histone methyltransferase that specifically trimethylates histone H3 to form H3K79me3. This methylation is required for telomere silencing and for the pachytene checkpoint during the meiotic cell cycle by allowing the recruitment of RAD9 to double strand breaks. Nucleosomes are preferred as substrate compared to free histone.</text>
</comment>
<evidence type="ECO:0000256" key="13">
    <source>
        <dbReference type="ARBA" id="ARBA00029821"/>
    </source>
</evidence>
<feature type="binding site" evidence="16">
    <location>
        <begin position="320"/>
        <end position="329"/>
    </location>
    <ligand>
        <name>S-adenosyl-L-methionine</name>
        <dbReference type="ChEBI" id="CHEBI:59789"/>
    </ligand>
</feature>
<evidence type="ECO:0000256" key="10">
    <source>
        <dbReference type="ARBA" id="ARBA00023015"/>
    </source>
</evidence>
<organism evidence="19 20">
    <name type="scientific">Gomphillus americanus</name>
    <dbReference type="NCBI Taxonomy" id="1940652"/>
    <lineage>
        <taxon>Eukaryota</taxon>
        <taxon>Fungi</taxon>
        <taxon>Dikarya</taxon>
        <taxon>Ascomycota</taxon>
        <taxon>Pezizomycotina</taxon>
        <taxon>Lecanoromycetes</taxon>
        <taxon>OSLEUM clade</taxon>
        <taxon>Ostropomycetidae</taxon>
        <taxon>Ostropales</taxon>
        <taxon>Graphidaceae</taxon>
        <taxon>Gomphilloideae</taxon>
        <taxon>Gomphillus</taxon>
    </lineage>
</organism>
<comment type="subcellular location">
    <subcellularLocation>
        <location evidence="2 15">Nucleus</location>
    </subcellularLocation>
</comment>
<keyword evidence="20" id="KW-1185">Reference proteome</keyword>
<dbReference type="GO" id="GO:0032259">
    <property type="term" value="P:methylation"/>
    <property type="evidence" value="ECO:0007669"/>
    <property type="project" value="UniProtKB-KW"/>
</dbReference>
<dbReference type="Proteomes" id="UP000664169">
    <property type="component" value="Unassembled WGS sequence"/>
</dbReference>
<keyword evidence="10 15" id="KW-0805">Transcription regulation</keyword>
<dbReference type="PANTHER" id="PTHR21451">
    <property type="entry name" value="HISTONE H3 METHYLTRANSFERASE"/>
    <property type="match status" value="1"/>
</dbReference>
<evidence type="ECO:0000256" key="2">
    <source>
        <dbReference type="ARBA" id="ARBA00004123"/>
    </source>
</evidence>
<dbReference type="InterPro" id="IPR030445">
    <property type="entry name" value="H3-K79_meTrfase"/>
</dbReference>
<dbReference type="EC" id="2.1.1.360" evidence="3 15"/>
<feature type="region of interest" description="Disordered" evidence="17">
    <location>
        <begin position="1"/>
        <end position="105"/>
    </location>
</feature>
<dbReference type="GO" id="GO:0005634">
    <property type="term" value="C:nucleus"/>
    <property type="evidence" value="ECO:0007669"/>
    <property type="project" value="UniProtKB-SubCell"/>
</dbReference>
<keyword evidence="9 15" id="KW-0156">Chromatin regulator</keyword>
<evidence type="ECO:0000313" key="19">
    <source>
        <dbReference type="EMBL" id="CAF9906550.1"/>
    </source>
</evidence>
<keyword evidence="11 15" id="KW-0804">Transcription</keyword>
<evidence type="ECO:0000313" key="20">
    <source>
        <dbReference type="Proteomes" id="UP000664169"/>
    </source>
</evidence>
<evidence type="ECO:0000256" key="9">
    <source>
        <dbReference type="ARBA" id="ARBA00022853"/>
    </source>
</evidence>
<dbReference type="GO" id="GO:0000781">
    <property type="term" value="C:chromosome, telomeric region"/>
    <property type="evidence" value="ECO:0007669"/>
    <property type="project" value="GOC"/>
</dbReference>
<sequence>MFGSLFASGASKKKAVEVKRISNKQASSDVGGAAKSRPLSSPSRPAPTSSKRKLDEPKPSKVTQRLKPPVQRRSQSVQTPLFGSEDSESEDEAAVAAKRRRLEAEEVDKGRKLRRKDMFVDTAAEDFKFIHATEIPPLDKTAKFAPLLEEFPEDEVLELQYPSQAPKESFRLLQPLHDSHGYQAVSDIVESMHEIAANFLPEDVAEEFDNDSTGYPRRFRRAIKKKEPDTIREVIRGWNDALLKLVEDGTVAGVLDGKHTLRPSLVERILNQAYSRTVSPNLKLLKKYQAGTDNVYGELLPKFVTKILKEDLRLRSGQIFVDLGSGVGNVVLQAALETGCESWGCEMMKDYYRVADLQQAEFQARARLWGLRMGQVHLEKGNFTENTAIKKILSKADAVLVNNQVFTPATNEALTTLFLDLKDGCKVVSLKSFVPADHKITARNLNSPYNLLKVEKKRYFSNCVSWTNEGGTYFISIKDSKRVQNFLKKRQTDVESDGSL</sequence>
<evidence type="ECO:0000256" key="11">
    <source>
        <dbReference type="ARBA" id="ARBA00023163"/>
    </source>
</evidence>
<dbReference type="Gene3D" id="3.40.50.150">
    <property type="entry name" value="Vaccinia Virus protein VP39"/>
    <property type="match status" value="1"/>
</dbReference>
<keyword evidence="5 15" id="KW-0489">Methyltransferase</keyword>
<name>A0A8H3I430_9LECA</name>
<dbReference type="InterPro" id="IPR021162">
    <property type="entry name" value="Dot1"/>
</dbReference>
<evidence type="ECO:0000256" key="15">
    <source>
        <dbReference type="PIRNR" id="PIRNR017570"/>
    </source>
</evidence>
<dbReference type="PIRSF" id="PIRSF017570">
    <property type="entry name" value="Histone_H3-K79_MeTrfase"/>
    <property type="match status" value="1"/>
</dbReference>
<evidence type="ECO:0000256" key="12">
    <source>
        <dbReference type="ARBA" id="ARBA00023242"/>
    </source>
</evidence>
<feature type="binding site" evidence="16">
    <location>
        <position position="346"/>
    </location>
    <ligand>
        <name>S-adenosyl-L-methionine</name>
        <dbReference type="ChEBI" id="CHEBI:59789"/>
    </ligand>
</feature>
<dbReference type="Gene3D" id="1.10.260.170">
    <property type="match status" value="1"/>
</dbReference>
<reference evidence="19" key="1">
    <citation type="submission" date="2021-03" db="EMBL/GenBank/DDBJ databases">
        <authorList>
            <person name="Tagirdzhanova G."/>
        </authorList>
    </citation>
    <scope>NUCLEOTIDE SEQUENCE</scope>
</reference>
<evidence type="ECO:0000256" key="17">
    <source>
        <dbReference type="SAM" id="MobiDB-lite"/>
    </source>
</evidence>
<feature type="compositionally biased region" description="Low complexity" evidence="17">
    <location>
        <begin position="33"/>
        <end position="49"/>
    </location>
</feature>
<dbReference type="Pfam" id="PF08123">
    <property type="entry name" value="DOT1"/>
    <property type="match status" value="1"/>
</dbReference>
<evidence type="ECO:0000259" key="18">
    <source>
        <dbReference type="PROSITE" id="PS51569"/>
    </source>
</evidence>
<proteinExistence type="inferred from homology"/>
<dbReference type="SUPFAM" id="SSF53335">
    <property type="entry name" value="S-adenosyl-L-methionine-dependent methyltransferases"/>
    <property type="match status" value="1"/>
</dbReference>
<feature type="domain" description="DOT1" evidence="18">
    <location>
        <begin position="168"/>
        <end position="491"/>
    </location>
</feature>
<dbReference type="InterPro" id="IPR025789">
    <property type="entry name" value="DOT1_dom"/>
</dbReference>
<evidence type="ECO:0000256" key="3">
    <source>
        <dbReference type="ARBA" id="ARBA00012190"/>
    </source>
</evidence>
<dbReference type="PANTHER" id="PTHR21451:SF0">
    <property type="entry name" value="HISTONE-LYSINE N-METHYLTRANSFERASE, H3 LYSINE-79 SPECIFIC"/>
    <property type="match status" value="1"/>
</dbReference>
<dbReference type="GO" id="GO:0140956">
    <property type="term" value="F:histone H3K79 trimethyltransferase activity"/>
    <property type="evidence" value="ECO:0007669"/>
    <property type="project" value="UniProtKB-EC"/>
</dbReference>
<comment type="catalytic activity">
    <reaction evidence="14 15">
        <text>L-lysyl(79)-[histone H3] + 3 S-adenosyl-L-methionine = N(6),N(6),N(6)-trimethyl-L-lysyl(79)-[histone H3] + 3 S-adenosyl-L-homocysteine + 3 H(+)</text>
        <dbReference type="Rhea" id="RHEA:60328"/>
        <dbReference type="Rhea" id="RHEA-COMP:15549"/>
        <dbReference type="Rhea" id="RHEA-COMP:15552"/>
        <dbReference type="ChEBI" id="CHEBI:15378"/>
        <dbReference type="ChEBI" id="CHEBI:29969"/>
        <dbReference type="ChEBI" id="CHEBI:57856"/>
        <dbReference type="ChEBI" id="CHEBI:59789"/>
        <dbReference type="ChEBI" id="CHEBI:61961"/>
        <dbReference type="EC" id="2.1.1.360"/>
    </reaction>
</comment>
<evidence type="ECO:0000256" key="5">
    <source>
        <dbReference type="ARBA" id="ARBA00022603"/>
    </source>
</evidence>
<gene>
    <name evidence="19" type="ORF">GOMPHAMPRED_004779</name>
</gene>
<keyword evidence="12 15" id="KW-0539">Nucleus</keyword>
<feature type="compositionally biased region" description="Polar residues" evidence="17">
    <location>
        <begin position="72"/>
        <end position="81"/>
    </location>
</feature>
<dbReference type="AlphaFoldDB" id="A0A8H3I430"/>
<dbReference type="CDD" id="cd02440">
    <property type="entry name" value="AdoMet_MTases"/>
    <property type="match status" value="1"/>
</dbReference>
<dbReference type="OrthoDB" id="443402at2759"/>
<accession>A0A8H3I430</accession>
<dbReference type="PROSITE" id="PS51569">
    <property type="entry name" value="DOT1"/>
    <property type="match status" value="1"/>
</dbReference>
<evidence type="ECO:0000256" key="4">
    <source>
        <dbReference type="ARBA" id="ARBA00020987"/>
    </source>
</evidence>
<protein>
    <recommendedName>
        <fullName evidence="4 15">Histone-lysine N-methyltransferase, H3 lysine-79 specific</fullName>
        <ecNumber evidence="3 15">2.1.1.360</ecNumber>
    </recommendedName>
    <alternativeName>
        <fullName evidence="13 15">Histone H3-K79 methyltransferase</fullName>
    </alternativeName>
</protein>
<evidence type="ECO:0000256" key="14">
    <source>
        <dbReference type="ARBA" id="ARBA00047770"/>
    </source>
</evidence>
<comment type="caution">
    <text evidence="19">The sequence shown here is derived from an EMBL/GenBank/DDBJ whole genome shotgun (WGS) entry which is preliminary data.</text>
</comment>
<comment type="similarity">
    <text evidence="15">Belongs to the class I-like SAM-binding methyltransferase superfamily. DOT1 family.</text>
</comment>
<evidence type="ECO:0000256" key="16">
    <source>
        <dbReference type="PIRSR" id="PIRSR017570-1"/>
    </source>
</evidence>
<dbReference type="FunFam" id="3.40.50.150:FF:000033">
    <property type="entry name" value="Histone-lysine N-methyltransferase, H3 lysine-79 specific"/>
    <property type="match status" value="1"/>
</dbReference>
<keyword evidence="6 15" id="KW-0808">Transferase</keyword>
<dbReference type="GO" id="GO:0006281">
    <property type="term" value="P:DNA repair"/>
    <property type="evidence" value="ECO:0007669"/>
    <property type="project" value="InterPro"/>
</dbReference>
<evidence type="ECO:0000256" key="1">
    <source>
        <dbReference type="ARBA" id="ARBA00003482"/>
    </source>
</evidence>
<evidence type="ECO:0000256" key="7">
    <source>
        <dbReference type="ARBA" id="ARBA00022691"/>
    </source>
</evidence>
<evidence type="ECO:0000256" key="8">
    <source>
        <dbReference type="ARBA" id="ARBA00022737"/>
    </source>
</evidence>
<keyword evidence="7 15" id="KW-0949">S-adenosyl-L-methionine</keyword>
<evidence type="ECO:0000256" key="6">
    <source>
        <dbReference type="ARBA" id="ARBA00022679"/>
    </source>
</evidence>